<evidence type="ECO:0000256" key="1">
    <source>
        <dbReference type="SAM" id="MobiDB-lite"/>
    </source>
</evidence>
<sequence length="29" mass="2999">CCWRRSGHAGRGAKGEGRGARGEGTRAKA</sequence>
<proteinExistence type="predicted"/>
<protein>
    <submittedName>
        <fullName evidence="2">Uncharacterized protein</fullName>
    </submittedName>
</protein>
<accession>A0A6J4VSJ6</accession>
<reference evidence="2" key="1">
    <citation type="submission" date="2020-02" db="EMBL/GenBank/DDBJ databases">
        <authorList>
            <person name="Meier V. D."/>
        </authorList>
    </citation>
    <scope>NUCLEOTIDE SEQUENCE</scope>
    <source>
        <strain evidence="2">AVDCRST_MAG88</strain>
    </source>
</reference>
<dbReference type="AlphaFoldDB" id="A0A6J4VSJ6"/>
<feature type="compositionally biased region" description="Basic and acidic residues" evidence="1">
    <location>
        <begin position="13"/>
        <end position="29"/>
    </location>
</feature>
<organism evidence="2">
    <name type="scientific">uncultured Thermomicrobiales bacterium</name>
    <dbReference type="NCBI Taxonomy" id="1645740"/>
    <lineage>
        <taxon>Bacteria</taxon>
        <taxon>Pseudomonadati</taxon>
        <taxon>Thermomicrobiota</taxon>
        <taxon>Thermomicrobia</taxon>
        <taxon>Thermomicrobiales</taxon>
        <taxon>environmental samples</taxon>
    </lineage>
</organism>
<evidence type="ECO:0000313" key="2">
    <source>
        <dbReference type="EMBL" id="CAA9587826.1"/>
    </source>
</evidence>
<feature type="region of interest" description="Disordered" evidence="1">
    <location>
        <begin position="1"/>
        <end position="29"/>
    </location>
</feature>
<feature type="non-terminal residue" evidence="2">
    <location>
        <position position="1"/>
    </location>
</feature>
<gene>
    <name evidence="2" type="ORF">AVDCRST_MAG88-4274</name>
</gene>
<name>A0A6J4VSJ6_9BACT</name>
<dbReference type="EMBL" id="CADCWM010001068">
    <property type="protein sequence ID" value="CAA9587826.1"/>
    <property type="molecule type" value="Genomic_DNA"/>
</dbReference>
<feature type="non-terminal residue" evidence="2">
    <location>
        <position position="29"/>
    </location>
</feature>